<evidence type="ECO:0000313" key="3">
    <source>
        <dbReference type="Proteomes" id="UP000245539"/>
    </source>
</evidence>
<comment type="caution">
    <text evidence="2">The sequence shown here is derived from an EMBL/GenBank/DDBJ whole genome shotgun (WGS) entry which is preliminary data.</text>
</comment>
<dbReference type="Pfam" id="PF03781">
    <property type="entry name" value="FGE-sulfatase"/>
    <property type="match status" value="1"/>
</dbReference>
<accession>A0A317CEM8</accession>
<feature type="domain" description="TIR" evidence="1">
    <location>
        <begin position="963"/>
        <end position="1093"/>
    </location>
</feature>
<dbReference type="InterPro" id="IPR016187">
    <property type="entry name" value="CTDL_fold"/>
</dbReference>
<dbReference type="InterPro" id="IPR042095">
    <property type="entry name" value="SUMF_sf"/>
</dbReference>
<dbReference type="RefSeq" id="WP_109837755.1">
    <property type="nucleotide sequence ID" value="NZ_QGKM01000028.1"/>
</dbReference>
<dbReference type="PANTHER" id="PTHR23150">
    <property type="entry name" value="SULFATASE MODIFYING FACTOR 1, 2"/>
    <property type="match status" value="1"/>
</dbReference>
<dbReference type="EMBL" id="QGKM01000028">
    <property type="protein sequence ID" value="PWQ97125.1"/>
    <property type="molecule type" value="Genomic_DNA"/>
</dbReference>
<protein>
    <recommendedName>
        <fullName evidence="1">TIR domain-containing protein</fullName>
    </recommendedName>
</protein>
<dbReference type="Pfam" id="PF13676">
    <property type="entry name" value="TIR_2"/>
    <property type="match status" value="1"/>
</dbReference>
<dbReference type="InterPro" id="IPR000157">
    <property type="entry name" value="TIR_dom"/>
</dbReference>
<dbReference type="OrthoDB" id="9768004at2"/>
<dbReference type="PANTHER" id="PTHR23150:SF19">
    <property type="entry name" value="FORMYLGLYCINE-GENERATING ENZYME"/>
    <property type="match status" value="1"/>
</dbReference>
<name>A0A317CEM8_9GAMM</name>
<dbReference type="Proteomes" id="UP000245539">
    <property type="component" value="Unassembled WGS sequence"/>
</dbReference>
<sequence length="1098" mass="125698">MSSFRHHSKRINRADLLQNLILFDEEALRALAELSCYQAPERKIELVLPDIEPEAVPVQPPPPEEPDIEPDEATHEPIHYYRVVKRVASDVLPEPENEEYELPEWYPKIPALDLDSVEAADVEPPTKEPLVRWAKLWPVLQRLLSEIKHTRQVDTARLIKQISQAEIPNRIPQKSRAQWAASVQVIVERPSRTELFNDDYNQLLDQLKQLRGTTGLKVLELIDLPKKVIRIRKGERYQTKQWRMPEPETKVFILSDLGLLDSTGKALEHWLIFGKQLARLGHKPMALVPLASRYLTAEVIATFDCVQWTRNSPLNITQWATVTQKAQRRQAEEDLLAWLSPAVTIEPALLRAVRHRLPALKQDVGTEAACWLSDDVVPSSVDFYFKAKSVEKHRERFKQLATEQPQLANTIVKLLRDYHRHVFPTQLHEEMLILANLMGEHLDPCYQEEVEAATLHWQQLLKALKEKAEGGEGLEAFTEDTLARQHSGIWRDKRSAHLPAMLGVLMSSDRQSAHTLPDYLVNSPESMQLFMQFYNQKSSQTNTYLLCQKGSDTLSLLPKDSALKNGSDFSQGVPLAEFNVRSSYALNQQHLEEGGVENKLVSLDELKPSQCFYLAGEEVHIERLTKPDWAMGVGYDAKGLYAETQNQDGDIYRWYWNPPIHHSNTEEFSSEDQIKYQNQYSGFWYQSLLVHPRMPQLPQWADVCIRDEVGLKAQVTLNGIEQWFRWIEPTTFRMGSPETENGRYERETQHLVTLTQGYWLADTACTQALWQAVMGDNPSYFKAENKPVEQVSWDDVQDFLSCTYEQYPLLNLRLPSEAEWENACRAGSTSAFNFNQDLSLKDVNYRGNWDDYEGWGEGALRATSGVKDYPPNAWGLYEMHGNVMEWCEDWFESFNNKPVIDPEGPVVGDNRVLRGGSWVRRGRLCRSAFRNRGAPTDSDFNFGFRLARSDDNSPIRGYARVGDKFEVFISYAKHVGKSSVVAKTLYRYLRKRNISVFFDEKSIGARDDWLGETKSALSESKIVLVIVSDSVFTPLSEKEINEVKSKGKIIIPVWVGVLAQPFPLQDITGVNLSGGEDTLHELTRLYEGISEHLGNYSK</sequence>
<dbReference type="SUPFAM" id="SSF52200">
    <property type="entry name" value="Toll/Interleukin receptor TIR domain"/>
    <property type="match status" value="1"/>
</dbReference>
<dbReference type="PROSITE" id="PS50104">
    <property type="entry name" value="TIR"/>
    <property type="match status" value="1"/>
</dbReference>
<gene>
    <name evidence="2" type="ORF">DKW60_11255</name>
</gene>
<dbReference type="Gene3D" id="3.40.50.10140">
    <property type="entry name" value="Toll/interleukin-1 receptor homology (TIR) domain"/>
    <property type="match status" value="1"/>
</dbReference>
<dbReference type="GO" id="GO:0007165">
    <property type="term" value="P:signal transduction"/>
    <property type="evidence" value="ECO:0007669"/>
    <property type="project" value="InterPro"/>
</dbReference>
<evidence type="ECO:0000313" key="2">
    <source>
        <dbReference type="EMBL" id="PWQ97125.1"/>
    </source>
</evidence>
<keyword evidence="3" id="KW-1185">Reference proteome</keyword>
<dbReference type="InterPro" id="IPR051043">
    <property type="entry name" value="Sulfatase_Mod_Factor_Kinase"/>
</dbReference>
<proteinExistence type="predicted"/>
<dbReference type="InterPro" id="IPR035897">
    <property type="entry name" value="Toll_tir_struct_dom_sf"/>
</dbReference>
<dbReference type="AlphaFoldDB" id="A0A317CEM8"/>
<dbReference type="GO" id="GO:0120147">
    <property type="term" value="F:formylglycine-generating oxidase activity"/>
    <property type="evidence" value="ECO:0007669"/>
    <property type="project" value="TreeGrafter"/>
</dbReference>
<evidence type="ECO:0000259" key="1">
    <source>
        <dbReference type="PROSITE" id="PS50104"/>
    </source>
</evidence>
<reference evidence="2 3" key="1">
    <citation type="submission" date="2018-05" db="EMBL/GenBank/DDBJ databases">
        <title>Leucothrix arctica sp. nov., isolated from Arctic seawater.</title>
        <authorList>
            <person name="Choi A."/>
            <person name="Baek K."/>
        </authorList>
    </citation>
    <scope>NUCLEOTIDE SEQUENCE [LARGE SCALE GENOMIC DNA]</scope>
    <source>
        <strain evidence="2 3">JCM 18388</strain>
    </source>
</reference>
<dbReference type="Gene3D" id="3.90.1580.10">
    <property type="entry name" value="paralog of FGE (formylglycine-generating enzyme)"/>
    <property type="match status" value="1"/>
</dbReference>
<organism evidence="2 3">
    <name type="scientific">Leucothrix pacifica</name>
    <dbReference type="NCBI Taxonomy" id="1247513"/>
    <lineage>
        <taxon>Bacteria</taxon>
        <taxon>Pseudomonadati</taxon>
        <taxon>Pseudomonadota</taxon>
        <taxon>Gammaproteobacteria</taxon>
        <taxon>Thiotrichales</taxon>
        <taxon>Thiotrichaceae</taxon>
        <taxon>Leucothrix</taxon>
    </lineage>
</organism>
<dbReference type="InterPro" id="IPR005532">
    <property type="entry name" value="SUMF_dom"/>
</dbReference>
<dbReference type="SUPFAM" id="SSF56436">
    <property type="entry name" value="C-type lectin-like"/>
    <property type="match status" value="1"/>
</dbReference>